<feature type="region of interest" description="Disordered" evidence="1">
    <location>
        <begin position="118"/>
        <end position="158"/>
    </location>
</feature>
<feature type="region of interest" description="Disordered" evidence="1">
    <location>
        <begin position="52"/>
        <end position="104"/>
    </location>
</feature>
<evidence type="ECO:0000313" key="2">
    <source>
        <dbReference type="EMBL" id="PVD30710.1"/>
    </source>
</evidence>
<comment type="caution">
    <text evidence="2">The sequence shown here is derived from an EMBL/GenBank/DDBJ whole genome shotgun (WGS) entry which is preliminary data.</text>
</comment>
<dbReference type="EMBL" id="PZQS01000005">
    <property type="protein sequence ID" value="PVD30710.1"/>
    <property type="molecule type" value="Genomic_DNA"/>
</dbReference>
<evidence type="ECO:0000256" key="1">
    <source>
        <dbReference type="SAM" id="MobiDB-lite"/>
    </source>
</evidence>
<evidence type="ECO:0000313" key="3">
    <source>
        <dbReference type="Proteomes" id="UP000245119"/>
    </source>
</evidence>
<proteinExistence type="predicted"/>
<accession>A0A2T7PBB3</accession>
<organism evidence="2 3">
    <name type="scientific">Pomacea canaliculata</name>
    <name type="common">Golden apple snail</name>
    <dbReference type="NCBI Taxonomy" id="400727"/>
    <lineage>
        <taxon>Eukaryota</taxon>
        <taxon>Metazoa</taxon>
        <taxon>Spiralia</taxon>
        <taxon>Lophotrochozoa</taxon>
        <taxon>Mollusca</taxon>
        <taxon>Gastropoda</taxon>
        <taxon>Caenogastropoda</taxon>
        <taxon>Architaenioglossa</taxon>
        <taxon>Ampullarioidea</taxon>
        <taxon>Ampullariidae</taxon>
        <taxon>Pomacea</taxon>
    </lineage>
</organism>
<feature type="compositionally biased region" description="Polar residues" evidence="1">
    <location>
        <begin position="141"/>
        <end position="158"/>
    </location>
</feature>
<protein>
    <submittedName>
        <fullName evidence="2">Uncharacterized protein</fullName>
    </submittedName>
</protein>
<reference evidence="2 3" key="1">
    <citation type="submission" date="2018-04" db="EMBL/GenBank/DDBJ databases">
        <title>The genome of golden apple snail Pomacea canaliculata provides insight into stress tolerance and invasive adaptation.</title>
        <authorList>
            <person name="Liu C."/>
            <person name="Liu B."/>
            <person name="Ren Y."/>
            <person name="Zhang Y."/>
            <person name="Wang H."/>
            <person name="Li S."/>
            <person name="Jiang F."/>
            <person name="Yin L."/>
            <person name="Zhang G."/>
            <person name="Qian W."/>
            <person name="Fan W."/>
        </authorList>
    </citation>
    <scope>NUCLEOTIDE SEQUENCE [LARGE SCALE GENOMIC DNA]</scope>
    <source>
        <strain evidence="2">SZHN2017</strain>
        <tissue evidence="2">Muscle</tissue>
    </source>
</reference>
<feature type="compositionally biased region" description="Basic and acidic residues" evidence="1">
    <location>
        <begin position="118"/>
        <end position="131"/>
    </location>
</feature>
<dbReference type="Proteomes" id="UP000245119">
    <property type="component" value="Linkage Group LG5"/>
</dbReference>
<gene>
    <name evidence="2" type="ORF">C0Q70_09985</name>
</gene>
<sequence>MPPSVLFSLGREIGHWQNKRLAHSSDEDRARDRRWGNGWEATYRRRAKELGFGSQEFDGRRSSCPASRAVPPRHDGNKGETRHFHEVAEGSGLADTSSSSPDYKNMKTCLAQRHAEVAEEAHRSGSEDQRQLRNFRLELSGESSSHRFPTTSTIHSCD</sequence>
<dbReference type="AlphaFoldDB" id="A0A2T7PBB3"/>
<keyword evidence="3" id="KW-1185">Reference proteome</keyword>
<name>A0A2T7PBB3_POMCA</name>
<feature type="compositionally biased region" description="Basic and acidic residues" evidence="1">
    <location>
        <begin position="72"/>
        <end position="88"/>
    </location>
</feature>